<accession>A0ABW3Q3Z6</accession>
<dbReference type="PROSITE" id="PS51257">
    <property type="entry name" value="PROKAR_LIPOPROTEIN"/>
    <property type="match status" value="1"/>
</dbReference>
<gene>
    <name evidence="2" type="ORF">ACFQ4C_11565</name>
</gene>
<dbReference type="InterPro" id="IPR021533">
    <property type="entry name" value="PepSY-like"/>
</dbReference>
<dbReference type="Proteomes" id="UP001597116">
    <property type="component" value="Unassembled WGS sequence"/>
</dbReference>
<feature type="domain" description="Putative beta-lactamase-inhibitor-like PepSY-like" evidence="1">
    <location>
        <begin position="60"/>
        <end position="144"/>
    </location>
</feature>
<feature type="domain" description="Putative beta-lactamase-inhibitor-like PepSY-like" evidence="1">
    <location>
        <begin position="14"/>
        <end position="57"/>
    </location>
</feature>
<keyword evidence="3" id="KW-1185">Reference proteome</keyword>
<name>A0ABW3Q3Z6_9BACT</name>
<dbReference type="Gene3D" id="3.40.1420.30">
    <property type="match status" value="1"/>
</dbReference>
<evidence type="ECO:0000313" key="3">
    <source>
        <dbReference type="Proteomes" id="UP001597116"/>
    </source>
</evidence>
<dbReference type="RefSeq" id="WP_265992243.1">
    <property type="nucleotide sequence ID" value="NZ_CP110973.1"/>
</dbReference>
<protein>
    <submittedName>
        <fullName evidence="2">PepSY-like domain-containing protein</fullName>
    </submittedName>
</protein>
<evidence type="ECO:0000313" key="2">
    <source>
        <dbReference type="EMBL" id="MFD1141752.1"/>
    </source>
</evidence>
<reference evidence="3" key="1">
    <citation type="journal article" date="2019" name="Int. J. Syst. Evol. Microbiol.">
        <title>The Global Catalogue of Microorganisms (GCM) 10K type strain sequencing project: providing services to taxonomists for standard genome sequencing and annotation.</title>
        <authorList>
            <consortium name="The Broad Institute Genomics Platform"/>
            <consortium name="The Broad Institute Genome Sequencing Center for Infectious Disease"/>
            <person name="Wu L."/>
            <person name="Ma J."/>
        </authorList>
    </citation>
    <scope>NUCLEOTIDE SEQUENCE [LARGE SCALE GENOMIC DNA]</scope>
    <source>
        <strain evidence="3">CCUG 55608</strain>
    </source>
</reference>
<dbReference type="Pfam" id="PF11396">
    <property type="entry name" value="PepSY_like"/>
    <property type="match status" value="2"/>
</dbReference>
<comment type="caution">
    <text evidence="2">The sequence shown here is derived from an EMBL/GenBank/DDBJ whole genome shotgun (WGS) entry which is preliminary data.</text>
</comment>
<evidence type="ECO:0000259" key="1">
    <source>
        <dbReference type="Pfam" id="PF11396"/>
    </source>
</evidence>
<proteinExistence type="predicted"/>
<dbReference type="EMBL" id="JBHTLP010000008">
    <property type="protein sequence ID" value="MFD1141752.1"/>
    <property type="molecule type" value="Genomic_DNA"/>
</dbReference>
<sequence>MKKAIIIVTGLLGWASVACDQEKAVTPESLPQNAQSFISTHFPQETISRVVRDRDGSKTSYDVILSNGFDLDFTRTGECIQVDGNNKAIPDAVINPEKIRTYLQTNFSQQTVVSWEKDEDDRDRYSVELANGLDLRFDPNGDFRRVDD</sequence>
<organism evidence="2 3">
    <name type="scientific">Larkinella insperata</name>
    <dbReference type="NCBI Taxonomy" id="332158"/>
    <lineage>
        <taxon>Bacteria</taxon>
        <taxon>Pseudomonadati</taxon>
        <taxon>Bacteroidota</taxon>
        <taxon>Cytophagia</taxon>
        <taxon>Cytophagales</taxon>
        <taxon>Spirosomataceae</taxon>
        <taxon>Larkinella</taxon>
    </lineage>
</organism>
<dbReference type="SUPFAM" id="SSF160574">
    <property type="entry name" value="BT0923-like"/>
    <property type="match status" value="1"/>
</dbReference>